<organism evidence="2 3">
    <name type="scientific">Cryptosporidium andersoni</name>
    <dbReference type="NCBI Taxonomy" id="117008"/>
    <lineage>
        <taxon>Eukaryota</taxon>
        <taxon>Sar</taxon>
        <taxon>Alveolata</taxon>
        <taxon>Apicomplexa</taxon>
        <taxon>Conoidasida</taxon>
        <taxon>Coccidia</taxon>
        <taxon>Eucoccidiorida</taxon>
        <taxon>Eimeriorina</taxon>
        <taxon>Cryptosporidiidae</taxon>
        <taxon>Cryptosporidium</taxon>
    </lineage>
</organism>
<comment type="caution">
    <text evidence="2">The sequence shown here is derived from an EMBL/GenBank/DDBJ whole genome shotgun (WGS) entry which is preliminary data.</text>
</comment>
<dbReference type="VEuPathDB" id="CryptoDB:cand_015740"/>
<dbReference type="RefSeq" id="XP_067069413.1">
    <property type="nucleotide sequence ID" value="XM_067211809.1"/>
</dbReference>
<feature type="coiled-coil region" evidence="1">
    <location>
        <begin position="441"/>
        <end position="468"/>
    </location>
</feature>
<gene>
    <name evidence="2" type="ORF">cand_015740</name>
</gene>
<evidence type="ECO:0000313" key="2">
    <source>
        <dbReference type="EMBL" id="OII77567.1"/>
    </source>
</evidence>
<dbReference type="GeneID" id="92365759"/>
<keyword evidence="1" id="KW-0175">Coiled coil</keyword>
<accession>A0A1J4MU21</accession>
<dbReference type="Proteomes" id="UP000186804">
    <property type="component" value="Unassembled WGS sequence"/>
</dbReference>
<dbReference type="AlphaFoldDB" id="A0A1J4MU21"/>
<dbReference type="EMBL" id="LRBS01000033">
    <property type="protein sequence ID" value="OII77567.1"/>
    <property type="molecule type" value="Genomic_DNA"/>
</dbReference>
<evidence type="ECO:0000256" key="1">
    <source>
        <dbReference type="SAM" id="Coils"/>
    </source>
</evidence>
<name>A0A1J4MU21_9CRYT</name>
<dbReference type="OrthoDB" id="340000at2759"/>
<sequence>MEELEMALSEDQIWNSLEEYDEESSDKEFQSPKFGDFDVEREYELNSDEYSNVLTDDTLLSWSTPRNMSHNREDKNNFSGIKLFGLSEKKNVVNLNIQSEELGIEELKNHLVNEEDCVKTNDCIPLSNSVNTKNNLNPDYVELQIQVSELLRASERHQEEVHLELDKALASNEVLKKEIDSLKDKLGRNSTLLCKYKLESLALSAQIPYLKSMPLEGSKQKEVCILQNKVGILEEELEEANRQLVNYGIYRQKCIELESELNRASDKFTELEKFQTEQLKIAEDEIRSLTEIKDKLFSDLHNTLKENDALKLTNNAIMRIDSTYKSVPSDEDISLELLNTHLDSEINELGIKENSEVISEDQKLIVFEICRSIIPKLSHKIAEEMVHGSEDNKNDIESNSSIIKRIDKFIKRSIGIQVGFPQFSGTTGFNDTDPIFIRNEVITLRNENKRLKKENQSLKNDMKSLNKRTIHRNIESMREVSYRTSGTKNSFAASGNYAANIKNPSGWASSIVNEISELEERCNKLKMDNLTQKPVILSRESTNYNSTVTSFEDLKKNNVEDLQSQSAKKSSLNELNSLREKLVTEGILL</sequence>
<keyword evidence="3" id="KW-1185">Reference proteome</keyword>
<feature type="coiled-coil region" evidence="1">
    <location>
        <begin position="140"/>
        <end position="185"/>
    </location>
</feature>
<proteinExistence type="predicted"/>
<protein>
    <submittedName>
        <fullName evidence="2">Uncharacterized protein</fullName>
    </submittedName>
</protein>
<evidence type="ECO:0000313" key="3">
    <source>
        <dbReference type="Proteomes" id="UP000186804"/>
    </source>
</evidence>
<reference evidence="2 3" key="1">
    <citation type="submission" date="2016-10" db="EMBL/GenBank/DDBJ databases">
        <title>Reductive evolution of mitochondrial metabolism and differential evolution of invasion-related proteins in Cryptosporidium.</title>
        <authorList>
            <person name="Liu S."/>
            <person name="Roellig D.M."/>
            <person name="Guo Y."/>
            <person name="Li N."/>
            <person name="Frace M.A."/>
            <person name="Tang K."/>
            <person name="Zhang L."/>
            <person name="Feng Y."/>
            <person name="Xiao L."/>
        </authorList>
    </citation>
    <scope>NUCLEOTIDE SEQUENCE [LARGE SCALE GENOMIC DNA]</scope>
    <source>
        <strain evidence="2">30847</strain>
    </source>
</reference>